<sequence length="52" mass="5956">MKKIQAIVRKVKNLFLDLEVSAIVPNTGARKDVIIIETPMAIPHIRSPKFWE</sequence>
<evidence type="ECO:0000313" key="1">
    <source>
        <dbReference type="EMBL" id="GAG59084.1"/>
    </source>
</evidence>
<reference evidence="1" key="1">
    <citation type="journal article" date="2014" name="Front. Microbiol.">
        <title>High frequency of phylogenetically diverse reductive dehalogenase-homologous genes in deep subseafloor sedimentary metagenomes.</title>
        <authorList>
            <person name="Kawai M."/>
            <person name="Futagami T."/>
            <person name="Toyoda A."/>
            <person name="Takaki Y."/>
            <person name="Nishi S."/>
            <person name="Hori S."/>
            <person name="Arai W."/>
            <person name="Tsubouchi T."/>
            <person name="Morono Y."/>
            <person name="Uchiyama I."/>
            <person name="Ito T."/>
            <person name="Fujiyama A."/>
            <person name="Inagaki F."/>
            <person name="Takami H."/>
        </authorList>
    </citation>
    <scope>NUCLEOTIDE SEQUENCE</scope>
    <source>
        <strain evidence="1">Expedition CK06-06</strain>
    </source>
</reference>
<comment type="caution">
    <text evidence="1">The sequence shown here is derived from an EMBL/GenBank/DDBJ whole genome shotgun (WGS) entry which is preliminary data.</text>
</comment>
<gene>
    <name evidence="1" type="ORF">S01H4_07087</name>
</gene>
<dbReference type="EMBL" id="BART01002273">
    <property type="protein sequence ID" value="GAG59084.1"/>
    <property type="molecule type" value="Genomic_DNA"/>
</dbReference>
<accession>X0YRQ5</accession>
<dbReference type="AlphaFoldDB" id="X0YRQ5"/>
<organism evidence="1">
    <name type="scientific">marine sediment metagenome</name>
    <dbReference type="NCBI Taxonomy" id="412755"/>
    <lineage>
        <taxon>unclassified sequences</taxon>
        <taxon>metagenomes</taxon>
        <taxon>ecological metagenomes</taxon>
    </lineage>
</organism>
<proteinExistence type="predicted"/>
<protein>
    <submittedName>
        <fullName evidence="1">Uncharacterized protein</fullName>
    </submittedName>
</protein>
<name>X0YRQ5_9ZZZZ</name>